<accession>A0ABT2M3I3</accession>
<feature type="transmembrane region" description="Helical" evidence="1">
    <location>
        <begin position="6"/>
        <end position="25"/>
    </location>
</feature>
<comment type="caution">
    <text evidence="2">The sequence shown here is derived from an EMBL/GenBank/DDBJ whole genome shotgun (WGS) entry which is preliminary data.</text>
</comment>
<dbReference type="RefSeq" id="WP_260979015.1">
    <property type="nucleotide sequence ID" value="NZ_JAODBU010000012.1"/>
</dbReference>
<dbReference type="EMBL" id="JAODBU010000012">
    <property type="protein sequence ID" value="MCT7399708.1"/>
    <property type="molecule type" value="Genomic_DNA"/>
</dbReference>
<proteinExistence type="predicted"/>
<feature type="transmembrane region" description="Helical" evidence="1">
    <location>
        <begin position="137"/>
        <end position="159"/>
    </location>
</feature>
<evidence type="ECO:0000313" key="3">
    <source>
        <dbReference type="Proteomes" id="UP001431199"/>
    </source>
</evidence>
<dbReference type="Gene3D" id="1.20.120.20">
    <property type="entry name" value="Apolipoprotein"/>
    <property type="match status" value="1"/>
</dbReference>
<gene>
    <name evidence="2" type="ORF">N5B56_11555</name>
</gene>
<feature type="transmembrane region" description="Helical" evidence="1">
    <location>
        <begin position="106"/>
        <end position="131"/>
    </location>
</feature>
<keyword evidence="1" id="KW-1133">Transmembrane helix</keyword>
<dbReference type="Proteomes" id="UP001431199">
    <property type="component" value="Unassembled WGS sequence"/>
</dbReference>
<protein>
    <recommendedName>
        <fullName evidence="4">ABC-transporter type IV</fullName>
    </recommendedName>
</protein>
<feature type="transmembrane region" description="Helical" evidence="1">
    <location>
        <begin position="62"/>
        <end position="85"/>
    </location>
</feature>
<keyword evidence="1" id="KW-0812">Transmembrane</keyword>
<evidence type="ECO:0008006" key="4">
    <source>
        <dbReference type="Google" id="ProtNLM"/>
    </source>
</evidence>
<reference evidence="2" key="1">
    <citation type="submission" date="2022-09" db="EMBL/GenBank/DDBJ databases">
        <title>Eubacterium sp. LFL-14 isolated from human feces.</title>
        <authorList>
            <person name="Liu F."/>
        </authorList>
    </citation>
    <scope>NUCLEOTIDE SEQUENCE</scope>
    <source>
        <strain evidence="2">LFL-14</strain>
    </source>
</reference>
<dbReference type="InterPro" id="IPR010540">
    <property type="entry name" value="CmpB_TMEM229"/>
</dbReference>
<evidence type="ECO:0000313" key="2">
    <source>
        <dbReference type="EMBL" id="MCT7399708.1"/>
    </source>
</evidence>
<dbReference type="Pfam" id="PF06541">
    <property type="entry name" value="ABC_trans_CmpB"/>
    <property type="match status" value="1"/>
</dbReference>
<keyword evidence="3" id="KW-1185">Reference proteome</keyword>
<feature type="transmembrane region" description="Helical" evidence="1">
    <location>
        <begin position="37"/>
        <end position="56"/>
    </location>
</feature>
<evidence type="ECO:0000256" key="1">
    <source>
        <dbReference type="SAM" id="Phobius"/>
    </source>
</evidence>
<keyword evidence="1" id="KW-0472">Membrane</keyword>
<name>A0ABT2M3I3_9FIRM</name>
<sequence length="331" mass="36693">MFINCLVFFFIYAFLGWCVEVSFVAITRGKVVNRGFLNGPVCPIYGVGMVGILYALEPLKDNAIVLFIGGVVICSVLELFTGWILDKIFRMRWWDYSENRFNIGGYICLEFSIKWGLGSMIMVNMIHPMIYGVVSKIPLMVIYALLVIFAIAFIIDIIVTVKEIVGFKKSLGQLEKIADGLKDIGDQLKDVVGNSAITVSEKTEEGKEKLAEATAESRVKIAEATANSKEKIAEATASSREKIAEATASSREKIAEATVNSREKIASAYETSIVELKIQKLEMEAKYAAMLLKAQKLGKRQVKAFPKLRVSGSTVSVRERLTDFGNKLSKK</sequence>
<organism evidence="2 3">
    <name type="scientific">Eubacterium album</name>
    <dbReference type="NCBI Taxonomy" id="2978477"/>
    <lineage>
        <taxon>Bacteria</taxon>
        <taxon>Bacillati</taxon>
        <taxon>Bacillota</taxon>
        <taxon>Clostridia</taxon>
        <taxon>Eubacteriales</taxon>
        <taxon>Eubacteriaceae</taxon>
        <taxon>Eubacterium</taxon>
    </lineage>
</organism>